<dbReference type="EMBL" id="CP011371">
    <property type="protein sequence ID" value="AKJ28856.1"/>
    <property type="molecule type" value="Genomic_DNA"/>
</dbReference>
<protein>
    <recommendedName>
        <fullName evidence="3">PAAR domain-containing protein</fullName>
    </recommendedName>
</protein>
<dbReference type="Gene3D" id="2.60.200.60">
    <property type="match status" value="1"/>
</dbReference>
<gene>
    <name evidence="1" type="ORF">AAW51_2165</name>
</gene>
<dbReference type="OrthoDB" id="8565659at2"/>
<dbReference type="Pfam" id="PF05488">
    <property type="entry name" value="PAAR_motif"/>
    <property type="match status" value="1"/>
</dbReference>
<dbReference type="STRING" id="413882.AAW51_2165"/>
<evidence type="ECO:0000313" key="1">
    <source>
        <dbReference type="EMBL" id="AKJ28856.1"/>
    </source>
</evidence>
<reference evidence="1 2" key="1">
    <citation type="submission" date="2015-05" db="EMBL/GenBank/DDBJ databases">
        <authorList>
            <person name="Tang B."/>
            <person name="Yu Y."/>
        </authorList>
    </citation>
    <scope>NUCLEOTIDE SEQUENCE [LARGE SCALE GENOMIC DNA]</scope>
    <source>
        <strain evidence="1 2">DSM 7029</strain>
    </source>
</reference>
<dbReference type="PATRIC" id="fig|413882.6.peg.2271"/>
<organism evidence="1 2">
    <name type="scientific">Caldimonas brevitalea</name>
    <dbReference type="NCBI Taxonomy" id="413882"/>
    <lineage>
        <taxon>Bacteria</taxon>
        <taxon>Pseudomonadati</taxon>
        <taxon>Pseudomonadota</taxon>
        <taxon>Betaproteobacteria</taxon>
        <taxon>Burkholderiales</taxon>
        <taxon>Sphaerotilaceae</taxon>
        <taxon>Caldimonas</taxon>
    </lineage>
</organism>
<name>A0A0G3BNC9_9BURK</name>
<sequence>MGRPLIVLGDKTSHGGVVIGASDSTDTHGKRIARVGDKVTCPKKGHGRVTTIATGDPTFIIDGAPAARHGDLCACGAQLLAAQYVTDVREGDAVGLGGAAQAEELANLAPQSTPDAPEPHMVRFQAIDDATGEALAKCPYIITRADGTEHGGLTDSEGYTAPLQADEAETVAVHFMFKSELQTIEREDLA</sequence>
<dbReference type="Proteomes" id="UP000035352">
    <property type="component" value="Chromosome"/>
</dbReference>
<dbReference type="KEGG" id="pbh:AAW51_2165"/>
<proteinExistence type="predicted"/>
<keyword evidence="2" id="KW-1185">Reference proteome</keyword>
<dbReference type="CDD" id="cd14744">
    <property type="entry name" value="PAAR_CT_2"/>
    <property type="match status" value="1"/>
</dbReference>
<evidence type="ECO:0000313" key="2">
    <source>
        <dbReference type="Proteomes" id="UP000035352"/>
    </source>
</evidence>
<dbReference type="InterPro" id="IPR008727">
    <property type="entry name" value="PAAR_motif"/>
</dbReference>
<accession>A0A0G3BNC9</accession>
<dbReference type="AlphaFoldDB" id="A0A0G3BNC9"/>
<evidence type="ECO:0008006" key="3">
    <source>
        <dbReference type="Google" id="ProtNLM"/>
    </source>
</evidence>